<dbReference type="CDD" id="cd00947">
    <property type="entry name" value="TBP_aldolase_IIB"/>
    <property type="match status" value="1"/>
</dbReference>
<name>A0AAP2UMF4_CLOIN</name>
<dbReference type="SUPFAM" id="SSF51569">
    <property type="entry name" value="Aldolase"/>
    <property type="match status" value="1"/>
</dbReference>
<dbReference type="PANTHER" id="PTHR30304">
    <property type="entry name" value="D-TAGATOSE-1,6-BISPHOSPHATE ALDOLASE"/>
    <property type="match status" value="1"/>
</dbReference>
<protein>
    <submittedName>
        <fullName evidence="3">Ketose-bisphosphate aldolase</fullName>
    </submittedName>
</protein>
<comment type="cofactor">
    <cofactor evidence="2">
        <name>Zn(2+)</name>
        <dbReference type="ChEBI" id="CHEBI:29105"/>
    </cofactor>
    <text evidence="2">Binds 2 Zn(2+) ions per subunit. One is catalytic and the other provides a structural contribution.</text>
</comment>
<comment type="caution">
    <text evidence="3">The sequence shown here is derived from an EMBL/GenBank/DDBJ whole genome shotgun (WGS) entry which is preliminary data.</text>
</comment>
<feature type="active site" description="Proton donor" evidence="1">
    <location>
        <position position="80"/>
    </location>
</feature>
<feature type="binding site" evidence="2">
    <location>
        <position position="81"/>
    </location>
    <ligand>
        <name>Zn(2+)</name>
        <dbReference type="ChEBI" id="CHEBI:29105"/>
        <label>1</label>
        <note>catalytic</note>
    </ligand>
</feature>
<feature type="binding site" evidence="2">
    <location>
        <position position="208"/>
    </location>
    <ligand>
        <name>Zn(2+)</name>
        <dbReference type="ChEBI" id="CHEBI:29105"/>
        <label>1</label>
        <note>catalytic</note>
    </ligand>
</feature>
<dbReference type="Gene3D" id="3.20.20.70">
    <property type="entry name" value="Aldolase class I"/>
    <property type="match status" value="1"/>
</dbReference>
<keyword evidence="2" id="KW-0862">Zinc</keyword>
<dbReference type="RefSeq" id="WP_008816999.1">
    <property type="nucleotide sequence ID" value="NZ_AP025565.1"/>
</dbReference>
<dbReference type="Proteomes" id="UP001203972">
    <property type="component" value="Unassembled WGS sequence"/>
</dbReference>
<evidence type="ECO:0000256" key="1">
    <source>
        <dbReference type="PIRSR" id="PIRSR001359-1"/>
    </source>
</evidence>
<dbReference type="InterPro" id="IPR050246">
    <property type="entry name" value="Class_II_FBP_aldolase"/>
</dbReference>
<dbReference type="EMBL" id="WWTN01000007">
    <property type="protein sequence ID" value="MZH55280.1"/>
    <property type="molecule type" value="Genomic_DNA"/>
</dbReference>
<organism evidence="3 5">
    <name type="scientific">Clostridium innocuum</name>
    <dbReference type="NCBI Taxonomy" id="1522"/>
    <lineage>
        <taxon>Bacteria</taxon>
        <taxon>Bacillati</taxon>
        <taxon>Bacillota</taxon>
        <taxon>Clostridia</taxon>
        <taxon>Eubacteriales</taxon>
        <taxon>Clostridiaceae</taxon>
        <taxon>Clostridium</taxon>
    </lineage>
</organism>
<dbReference type="PIRSF" id="PIRSF001359">
    <property type="entry name" value="F_bP_aldolase_II"/>
    <property type="match status" value="1"/>
</dbReference>
<dbReference type="Proteomes" id="UP000604383">
    <property type="component" value="Unassembled WGS sequence"/>
</dbReference>
<dbReference type="GO" id="GO:0008270">
    <property type="term" value="F:zinc ion binding"/>
    <property type="evidence" value="ECO:0007669"/>
    <property type="project" value="InterPro"/>
</dbReference>
<proteinExistence type="predicted"/>
<dbReference type="AlphaFoldDB" id="A0AAP2UMF4"/>
<dbReference type="EMBL" id="JAKTMA010000009">
    <property type="protein sequence ID" value="MCR0232477.1"/>
    <property type="molecule type" value="Genomic_DNA"/>
</dbReference>
<dbReference type="InterPro" id="IPR013785">
    <property type="entry name" value="Aldolase_TIM"/>
</dbReference>
<feature type="binding site" evidence="2">
    <location>
        <position position="132"/>
    </location>
    <ligand>
        <name>Zn(2+)</name>
        <dbReference type="ChEBI" id="CHEBI:29105"/>
        <label>2</label>
    </ligand>
</feature>
<accession>A0AAP2UMF4</accession>
<dbReference type="PANTHER" id="PTHR30304:SF0">
    <property type="entry name" value="D-TAGATOSE-1,6-BISPHOSPHATE ALDOLASE SUBUNIT GATY-RELATED"/>
    <property type="match status" value="1"/>
</dbReference>
<reference evidence="3" key="2">
    <citation type="journal article" date="2022" name="Clin. Infect. Dis.">
        <title>Association between Clostridium innocuum and antibiotic-associated diarrhea in adults and children: A cross-sectional study and comparative genomics analysis.</title>
        <authorList>
            <person name="Cherny K.E."/>
            <person name="Muscat E.B."/>
            <person name="Balaji A."/>
            <person name="Mukherjee J."/>
            <person name="Ozer E.A."/>
            <person name="Angarone M.P."/>
            <person name="Hauser A.R."/>
            <person name="Sichel J.S."/>
            <person name="Amponsah E."/>
            <person name="Kociolek L.K."/>
        </authorList>
    </citation>
    <scope>NUCLEOTIDE SEQUENCE</scope>
    <source>
        <strain evidence="3">NU1-AC-029v</strain>
    </source>
</reference>
<dbReference type="GO" id="GO:0016832">
    <property type="term" value="F:aldehyde-lyase activity"/>
    <property type="evidence" value="ECO:0007669"/>
    <property type="project" value="InterPro"/>
</dbReference>
<dbReference type="Pfam" id="PF01116">
    <property type="entry name" value="F_bP_aldolase"/>
    <property type="match status" value="1"/>
</dbReference>
<evidence type="ECO:0000313" key="3">
    <source>
        <dbReference type="EMBL" id="MCR0232477.1"/>
    </source>
</evidence>
<keyword evidence="2" id="KW-0479">Metal-binding</keyword>
<evidence type="ECO:0000256" key="2">
    <source>
        <dbReference type="PIRSR" id="PIRSR001359-3"/>
    </source>
</evidence>
<dbReference type="InterPro" id="IPR000771">
    <property type="entry name" value="FBA_II"/>
</dbReference>
<feature type="binding site" evidence="2">
    <location>
        <position position="178"/>
    </location>
    <ligand>
        <name>Zn(2+)</name>
        <dbReference type="ChEBI" id="CHEBI:29105"/>
        <label>1</label>
        <note>catalytic</note>
    </ligand>
</feature>
<dbReference type="NCBIfam" id="TIGR00167">
    <property type="entry name" value="cbbA"/>
    <property type="match status" value="1"/>
</dbReference>
<sequence length="287" mass="31529">MLMNMESLLQTARKHHFAVGAFNVCDSLLFSTVMECAEEQHAPVIVELAPPEFSYVGSDFFAYAVKRMQNSSVPCVLHLDHGKTIQDCIRAIRCGFTSVMIDGSLLAYEDNVKLTKTVVELAHGVDVSVEGEIGTIGALSDSVEGGVEQVTYTKPEEVTDFLTRTNADTLAVAIGTAHGIYPKGFVPRLRLDILKAIEKVNTCPLVLHGGSANRDEEIAEACRHGICKVNIASDVRKAFFQGTKEMLIETDAFWTPDVFVSGKREAKRVITHKMQLFGCIGQADKYR</sequence>
<gene>
    <name evidence="4" type="ORF">GT664_05755</name>
    <name evidence="3" type="ORF">MKC95_06825</name>
</gene>
<dbReference type="GO" id="GO:0005975">
    <property type="term" value="P:carbohydrate metabolic process"/>
    <property type="evidence" value="ECO:0007669"/>
    <property type="project" value="InterPro"/>
</dbReference>
<evidence type="ECO:0000313" key="5">
    <source>
        <dbReference type="Proteomes" id="UP001203972"/>
    </source>
</evidence>
<feature type="binding site" evidence="2">
    <location>
        <position position="102"/>
    </location>
    <ligand>
        <name>Zn(2+)</name>
        <dbReference type="ChEBI" id="CHEBI:29105"/>
        <label>2</label>
    </ligand>
</feature>
<evidence type="ECO:0000313" key="4">
    <source>
        <dbReference type="EMBL" id="MZH55280.1"/>
    </source>
</evidence>
<reference evidence="4" key="1">
    <citation type="journal article" date="2019" name="Nat. Med.">
        <title>A library of human gut bacterial isolates paired with longitudinal multiomics data enables mechanistic microbiome research.</title>
        <authorList>
            <person name="Poyet M."/>
            <person name="Groussin M."/>
            <person name="Gibbons S.M."/>
            <person name="Avila-Pacheco J."/>
            <person name="Jiang X."/>
            <person name="Kearney S.M."/>
            <person name="Perrotta A.R."/>
            <person name="Berdy B."/>
            <person name="Zhao S."/>
            <person name="Lieberman T.D."/>
            <person name="Swanson P.K."/>
            <person name="Smith M."/>
            <person name="Roesemann S."/>
            <person name="Alexander J.E."/>
            <person name="Rich S.A."/>
            <person name="Livny J."/>
            <person name="Vlamakis H."/>
            <person name="Clish C."/>
            <person name="Bullock K."/>
            <person name="Deik A."/>
            <person name="Scott J."/>
            <person name="Pierce K.A."/>
            <person name="Xavier R.J."/>
            <person name="Alm E.J."/>
        </authorList>
    </citation>
    <scope>NUCLEOTIDE SEQUENCE</scope>
    <source>
        <strain evidence="4">BIOML-A12</strain>
    </source>
</reference>